<dbReference type="EMBL" id="ML738326">
    <property type="protein sequence ID" value="KAE8313306.1"/>
    <property type="molecule type" value="Genomic_DNA"/>
</dbReference>
<evidence type="ECO:0000313" key="1">
    <source>
        <dbReference type="EMBL" id="KAE8313306.1"/>
    </source>
</evidence>
<sequence>MMKTVVEGLRQMMYNICPWSRNASYKKEYQENSLLSQPCIALSLEAHTILSNNPAEVFRANISDAGKRNTQIYHFGQSQLKLRRRSGPRTLTWVEWENHNNLMPPQQGQPATKLSVEGFGSVIITIGLLAEILNNTPEVEDQLRLKDSCIEGALQVSEQFRQLVDNGTIPTY</sequence>
<accession>A0A5N6VYG5</accession>
<name>A0A5N6VYG5_9EURO</name>
<organism evidence="1 2">
    <name type="scientific">Aspergillus transmontanensis</name>
    <dbReference type="NCBI Taxonomy" id="1034304"/>
    <lineage>
        <taxon>Eukaryota</taxon>
        <taxon>Fungi</taxon>
        <taxon>Dikarya</taxon>
        <taxon>Ascomycota</taxon>
        <taxon>Pezizomycotina</taxon>
        <taxon>Eurotiomycetes</taxon>
        <taxon>Eurotiomycetidae</taxon>
        <taxon>Eurotiales</taxon>
        <taxon>Aspergillaceae</taxon>
        <taxon>Aspergillus</taxon>
        <taxon>Aspergillus subgen. Circumdati</taxon>
    </lineage>
</organism>
<protein>
    <submittedName>
        <fullName evidence="1">Uncharacterized protein</fullName>
    </submittedName>
</protein>
<keyword evidence="2" id="KW-1185">Reference proteome</keyword>
<reference evidence="2" key="1">
    <citation type="submission" date="2019-04" db="EMBL/GenBank/DDBJ databases">
        <title>Friends and foes A comparative genomics studyof 23 Aspergillus species from section Flavi.</title>
        <authorList>
            <consortium name="DOE Joint Genome Institute"/>
            <person name="Kjaerbolling I."/>
            <person name="Vesth T."/>
            <person name="Frisvad J.C."/>
            <person name="Nybo J.L."/>
            <person name="Theobald S."/>
            <person name="Kildgaard S."/>
            <person name="Isbrandt T."/>
            <person name="Kuo A."/>
            <person name="Sato A."/>
            <person name="Lyhne E.K."/>
            <person name="Kogle M.E."/>
            <person name="Wiebenga A."/>
            <person name="Kun R.S."/>
            <person name="Lubbers R.J."/>
            <person name="Makela M.R."/>
            <person name="Barry K."/>
            <person name="Chovatia M."/>
            <person name="Clum A."/>
            <person name="Daum C."/>
            <person name="Haridas S."/>
            <person name="He G."/>
            <person name="LaButti K."/>
            <person name="Lipzen A."/>
            <person name="Mondo S."/>
            <person name="Riley R."/>
            <person name="Salamov A."/>
            <person name="Simmons B.A."/>
            <person name="Magnuson J.K."/>
            <person name="Henrissat B."/>
            <person name="Mortensen U.H."/>
            <person name="Larsen T.O."/>
            <person name="Devries R.P."/>
            <person name="Grigoriev I.V."/>
            <person name="Machida M."/>
            <person name="Baker S.E."/>
            <person name="Andersen M.R."/>
        </authorList>
    </citation>
    <scope>NUCLEOTIDE SEQUENCE [LARGE SCALE GENOMIC DNA]</scope>
    <source>
        <strain evidence="2">CBS 130015</strain>
    </source>
</reference>
<dbReference type="AlphaFoldDB" id="A0A5N6VYG5"/>
<dbReference type="Proteomes" id="UP000325433">
    <property type="component" value="Unassembled WGS sequence"/>
</dbReference>
<gene>
    <name evidence="1" type="ORF">BDV41DRAFT_536860</name>
</gene>
<evidence type="ECO:0000313" key="2">
    <source>
        <dbReference type="Proteomes" id="UP000325433"/>
    </source>
</evidence>
<proteinExistence type="predicted"/>